<evidence type="ECO:0008006" key="3">
    <source>
        <dbReference type="Google" id="ProtNLM"/>
    </source>
</evidence>
<keyword evidence="2" id="KW-1185">Reference proteome</keyword>
<dbReference type="Proteomes" id="UP001314241">
    <property type="component" value="Unassembled WGS sequence"/>
</dbReference>
<protein>
    <recommendedName>
        <fullName evidence="3">HK97 gp10 family phage protein</fullName>
    </recommendedName>
</protein>
<evidence type="ECO:0000313" key="1">
    <source>
        <dbReference type="EMBL" id="CAK8054119.1"/>
    </source>
</evidence>
<dbReference type="EMBL" id="CAWVOH010000001">
    <property type="protein sequence ID" value="CAK8054119.1"/>
    <property type="molecule type" value="Genomic_DNA"/>
</dbReference>
<organism evidence="1 2">
    <name type="scientific">Eupransor demetentiae</name>
    <dbReference type="NCBI Taxonomy" id="3109584"/>
    <lineage>
        <taxon>Bacteria</taxon>
        <taxon>Bacillati</taxon>
        <taxon>Bacillota</taxon>
        <taxon>Bacilli</taxon>
        <taxon>Lactobacillales</taxon>
        <taxon>Lactobacillaceae</taxon>
        <taxon>Eupransor</taxon>
    </lineage>
</organism>
<sequence length="120" mass="13279">MSIRVEGADKFVSAMTNKRQLLPERAKRLVQTTAASTQQQAARLAPVKTGFLKRSTNINVVSTSTTAVGTVTANAYNKNFNYGYAQENGTRFIKPKLFMYQAFMAHKNVFISNLEAILNG</sequence>
<dbReference type="RefSeq" id="WP_349641661.1">
    <property type="nucleotide sequence ID" value="NZ_CAWVOH010000001.1"/>
</dbReference>
<dbReference type="Pfam" id="PF04883">
    <property type="entry name" value="HK97-gp10_like"/>
    <property type="match status" value="1"/>
</dbReference>
<evidence type="ECO:0000313" key="2">
    <source>
        <dbReference type="Proteomes" id="UP001314241"/>
    </source>
</evidence>
<comment type="caution">
    <text evidence="1">The sequence shown here is derived from an EMBL/GenBank/DDBJ whole genome shotgun (WGS) entry which is preliminary data.</text>
</comment>
<proteinExistence type="predicted"/>
<name>A0ABM9N4N1_9LACO</name>
<accession>A0ABM9N4N1</accession>
<dbReference type="InterPro" id="IPR010064">
    <property type="entry name" value="HK97-gp10_tail"/>
</dbReference>
<reference evidence="1 2" key="1">
    <citation type="submission" date="2024-01" db="EMBL/GenBank/DDBJ databases">
        <authorList>
            <person name="Botero Cardona J."/>
        </authorList>
    </citation>
    <scope>NUCLEOTIDE SEQUENCE [LARGE SCALE GENOMIC DNA]</scope>
    <source>
        <strain evidence="1 2">LMG 33000</strain>
    </source>
</reference>
<gene>
    <name evidence="1" type="ORF">R54876_GBNLAHCA_00680</name>
</gene>